<dbReference type="GO" id="GO:0005886">
    <property type="term" value="C:plasma membrane"/>
    <property type="evidence" value="ECO:0007669"/>
    <property type="project" value="UniProtKB-SubCell"/>
</dbReference>
<evidence type="ECO:0000256" key="13">
    <source>
        <dbReference type="SAM" id="MobiDB-lite"/>
    </source>
</evidence>
<dbReference type="InterPro" id="IPR016174">
    <property type="entry name" value="Di-haem_cyt_TM"/>
</dbReference>
<dbReference type="GO" id="GO:0036397">
    <property type="term" value="F:formate dehydrogenase (quinone) activity"/>
    <property type="evidence" value="ECO:0007669"/>
    <property type="project" value="TreeGrafter"/>
</dbReference>
<proteinExistence type="inferred from homology"/>
<evidence type="ECO:0000256" key="8">
    <source>
        <dbReference type="ARBA" id="ARBA00022723"/>
    </source>
</evidence>
<keyword evidence="4" id="KW-0813">Transport</keyword>
<sequence length="357" mass="39676">MNRPLAFAAVLLCLLLGIVSGAHAAVPNHSAVPAYAEEQTILQTEQAVPEPGYGDKDSGKRHIDRHFIQPFGYQSESDVLLQRGGNTWRTLRNGPLATIAGAILLLALLAIFLMYRLIGPAPMDPAPSGRKIRRFSAWDRMVHWVTAISFIVLALTGLIILYGKKLLLPWMGHGAFSAIAMLGKYLHNFIGPFFIFCTAVMFLTFLRANFWSRIDWLWIRRAGGLVNHQPVPAGFFNAGEKLWFWGGVSFLGLIVSVSGLLLDFVNFGQTRYVLQWANYLHLGAAVFYIAFSMGHIYIGTLGTPGAYEAMRRGTVDEEWARTHHSLWYDDVRAGRVTERGERSAQPSQTIARGDANA</sequence>
<evidence type="ECO:0000256" key="2">
    <source>
        <dbReference type="ARBA" id="ARBA00004651"/>
    </source>
</evidence>
<feature type="chain" id="PRO_5037462769" evidence="15">
    <location>
        <begin position="25"/>
        <end position="357"/>
    </location>
</feature>
<dbReference type="EMBL" id="JAEPBG010000005">
    <property type="protein sequence ID" value="MBK4735633.1"/>
    <property type="molecule type" value="Genomic_DNA"/>
</dbReference>
<gene>
    <name evidence="17" type="ORF">JJB74_13500</name>
</gene>
<dbReference type="PANTHER" id="PTHR30074:SF6">
    <property type="entry name" value="FORMATE DEHYDROGENASE GAMMA SUBUNIT"/>
    <property type="match status" value="1"/>
</dbReference>
<dbReference type="Pfam" id="PF01292">
    <property type="entry name" value="Ni_hydr_CYTB"/>
    <property type="match status" value="1"/>
</dbReference>
<evidence type="ECO:0000256" key="5">
    <source>
        <dbReference type="ARBA" id="ARBA00022475"/>
    </source>
</evidence>
<organism evidence="17 18">
    <name type="scientific">Noviherbaspirillum pedocola</name>
    <dbReference type="NCBI Taxonomy" id="2801341"/>
    <lineage>
        <taxon>Bacteria</taxon>
        <taxon>Pseudomonadati</taxon>
        <taxon>Pseudomonadota</taxon>
        <taxon>Betaproteobacteria</taxon>
        <taxon>Burkholderiales</taxon>
        <taxon>Oxalobacteraceae</taxon>
        <taxon>Noviherbaspirillum</taxon>
    </lineage>
</organism>
<keyword evidence="11" id="KW-0408">Iron</keyword>
<dbReference type="GO" id="GO:0009326">
    <property type="term" value="C:formate dehydrogenase complex"/>
    <property type="evidence" value="ECO:0007669"/>
    <property type="project" value="InterPro"/>
</dbReference>
<name>A0A934SUQ2_9BURK</name>
<dbReference type="Proteomes" id="UP000622890">
    <property type="component" value="Unassembled WGS sequence"/>
</dbReference>
<comment type="subcellular location">
    <subcellularLocation>
        <location evidence="2">Cell membrane</location>
        <topology evidence="2">Multi-pass membrane protein</topology>
    </subcellularLocation>
</comment>
<evidence type="ECO:0000256" key="14">
    <source>
        <dbReference type="SAM" id="Phobius"/>
    </source>
</evidence>
<dbReference type="Gene3D" id="1.20.950.20">
    <property type="entry name" value="Transmembrane di-heme cytochromes, Chain C"/>
    <property type="match status" value="1"/>
</dbReference>
<keyword evidence="10 14" id="KW-1133">Transmembrane helix</keyword>
<evidence type="ECO:0000256" key="7">
    <source>
        <dbReference type="ARBA" id="ARBA00022692"/>
    </source>
</evidence>
<dbReference type="NCBIfam" id="TIGR01583">
    <property type="entry name" value="formate-DH-gamm"/>
    <property type="match status" value="1"/>
</dbReference>
<evidence type="ECO:0000256" key="9">
    <source>
        <dbReference type="ARBA" id="ARBA00022982"/>
    </source>
</evidence>
<keyword evidence="6" id="KW-0349">Heme</keyword>
<protein>
    <submittedName>
        <fullName evidence="17">Formate dehydrogenase subunit gamma</fullName>
    </submittedName>
</protein>
<feature type="region of interest" description="Disordered" evidence="13">
    <location>
        <begin position="338"/>
        <end position="357"/>
    </location>
</feature>
<evidence type="ECO:0000256" key="15">
    <source>
        <dbReference type="SAM" id="SignalP"/>
    </source>
</evidence>
<evidence type="ECO:0000313" key="18">
    <source>
        <dbReference type="Proteomes" id="UP000622890"/>
    </source>
</evidence>
<keyword evidence="18" id="KW-1185">Reference proteome</keyword>
<keyword evidence="9" id="KW-0249">Electron transport</keyword>
<dbReference type="GO" id="GO:0009061">
    <property type="term" value="P:anaerobic respiration"/>
    <property type="evidence" value="ECO:0007669"/>
    <property type="project" value="TreeGrafter"/>
</dbReference>
<dbReference type="InterPro" id="IPR011577">
    <property type="entry name" value="Cyt_b561_bac/Ni-Hgenase"/>
</dbReference>
<feature type="transmembrane region" description="Helical" evidence="14">
    <location>
        <begin position="242"/>
        <end position="264"/>
    </location>
</feature>
<evidence type="ECO:0000256" key="4">
    <source>
        <dbReference type="ARBA" id="ARBA00022448"/>
    </source>
</evidence>
<comment type="similarity">
    <text evidence="3">Belongs to the formate dehydrogenase gamma subunit family.</text>
</comment>
<evidence type="ECO:0000256" key="12">
    <source>
        <dbReference type="ARBA" id="ARBA00023136"/>
    </source>
</evidence>
<feature type="signal peptide" evidence="15">
    <location>
        <begin position="1"/>
        <end position="24"/>
    </location>
</feature>
<keyword evidence="8" id="KW-0479">Metal-binding</keyword>
<accession>A0A934SUQ2</accession>
<evidence type="ECO:0000259" key="16">
    <source>
        <dbReference type="Pfam" id="PF01292"/>
    </source>
</evidence>
<feature type="transmembrane region" description="Helical" evidence="14">
    <location>
        <begin position="193"/>
        <end position="211"/>
    </location>
</feature>
<feature type="transmembrane region" description="Helical" evidence="14">
    <location>
        <begin position="96"/>
        <end position="115"/>
    </location>
</feature>
<keyword evidence="12 14" id="KW-0472">Membrane</keyword>
<keyword evidence="15" id="KW-0732">Signal</keyword>
<feature type="transmembrane region" description="Helical" evidence="14">
    <location>
        <begin position="276"/>
        <end position="298"/>
    </location>
</feature>
<keyword evidence="5" id="KW-1003">Cell membrane</keyword>
<dbReference type="InterPro" id="IPR051817">
    <property type="entry name" value="FDH_cytochrome_b556_subunit"/>
</dbReference>
<evidence type="ECO:0000256" key="3">
    <source>
        <dbReference type="ARBA" id="ARBA00010747"/>
    </source>
</evidence>
<dbReference type="GO" id="GO:0008863">
    <property type="term" value="F:formate dehydrogenase (NAD+) activity"/>
    <property type="evidence" value="ECO:0007669"/>
    <property type="project" value="InterPro"/>
</dbReference>
<comment type="caution">
    <text evidence="17">The sequence shown here is derived from an EMBL/GenBank/DDBJ whole genome shotgun (WGS) entry which is preliminary data.</text>
</comment>
<dbReference type="GO" id="GO:0046872">
    <property type="term" value="F:metal ion binding"/>
    <property type="evidence" value="ECO:0007669"/>
    <property type="project" value="UniProtKB-KW"/>
</dbReference>
<evidence type="ECO:0000256" key="6">
    <source>
        <dbReference type="ARBA" id="ARBA00022617"/>
    </source>
</evidence>
<reference evidence="17" key="1">
    <citation type="submission" date="2021-01" db="EMBL/GenBank/DDBJ databases">
        <title>Genome sequence of strain Noviherbaspirillum sp. DKR-6.</title>
        <authorList>
            <person name="Chaudhary D.K."/>
        </authorList>
    </citation>
    <scope>NUCLEOTIDE SEQUENCE</scope>
    <source>
        <strain evidence="17">DKR-6</strain>
    </source>
</reference>
<evidence type="ECO:0000256" key="11">
    <source>
        <dbReference type="ARBA" id="ARBA00023004"/>
    </source>
</evidence>
<dbReference type="GO" id="GO:0022904">
    <property type="term" value="P:respiratory electron transport chain"/>
    <property type="evidence" value="ECO:0007669"/>
    <property type="project" value="InterPro"/>
</dbReference>
<evidence type="ECO:0000256" key="1">
    <source>
        <dbReference type="ARBA" id="ARBA00001971"/>
    </source>
</evidence>
<comment type="cofactor">
    <cofactor evidence="1">
        <name>heme</name>
        <dbReference type="ChEBI" id="CHEBI:30413"/>
    </cofactor>
</comment>
<dbReference type="GO" id="GO:0009055">
    <property type="term" value="F:electron transfer activity"/>
    <property type="evidence" value="ECO:0007669"/>
    <property type="project" value="InterPro"/>
</dbReference>
<dbReference type="AlphaFoldDB" id="A0A934SUQ2"/>
<dbReference type="SUPFAM" id="SSF81342">
    <property type="entry name" value="Transmembrane di-heme cytochromes"/>
    <property type="match status" value="1"/>
</dbReference>
<dbReference type="InterPro" id="IPR006471">
    <property type="entry name" value="Formate_DH_gsu"/>
</dbReference>
<keyword evidence="7 14" id="KW-0812">Transmembrane</keyword>
<feature type="domain" description="Cytochrome b561 bacterial/Ni-hydrogenase" evidence="16">
    <location>
        <begin position="134"/>
        <end position="310"/>
    </location>
</feature>
<dbReference type="PANTHER" id="PTHR30074">
    <property type="entry name" value="FORMATE DEHYDROGENASE, NITRATE-INDUCIBLE, CYTOCHROME B556 FDN SUBUNIT"/>
    <property type="match status" value="1"/>
</dbReference>
<evidence type="ECO:0000313" key="17">
    <source>
        <dbReference type="EMBL" id="MBK4735633.1"/>
    </source>
</evidence>
<feature type="transmembrane region" description="Helical" evidence="14">
    <location>
        <begin position="141"/>
        <end position="161"/>
    </location>
</feature>
<evidence type="ECO:0000256" key="10">
    <source>
        <dbReference type="ARBA" id="ARBA00022989"/>
    </source>
</evidence>
<dbReference type="GO" id="GO:0015944">
    <property type="term" value="P:formate oxidation"/>
    <property type="evidence" value="ECO:0007669"/>
    <property type="project" value="TreeGrafter"/>
</dbReference>